<evidence type="ECO:0000256" key="4">
    <source>
        <dbReference type="ARBA" id="ARBA00022723"/>
    </source>
</evidence>
<keyword evidence="6" id="KW-0862">Zinc</keyword>
<protein>
    <submittedName>
        <fullName evidence="9">ArgE/DapE family deacylase</fullName>
    </submittedName>
</protein>
<keyword evidence="7" id="KW-0170">Cobalt</keyword>
<organism evidence="9 10">
    <name type="scientific">Bacillus norwichensis</name>
    <dbReference type="NCBI Taxonomy" id="2762217"/>
    <lineage>
        <taxon>Bacteria</taxon>
        <taxon>Bacillati</taxon>
        <taxon>Bacillota</taxon>
        <taxon>Bacilli</taxon>
        <taxon>Bacillales</taxon>
        <taxon>Bacillaceae</taxon>
        <taxon>Bacillus</taxon>
    </lineage>
</organism>
<dbReference type="PANTHER" id="PTHR43808">
    <property type="entry name" value="ACETYLORNITHINE DEACETYLASE"/>
    <property type="match status" value="1"/>
</dbReference>
<dbReference type="SUPFAM" id="SSF53187">
    <property type="entry name" value="Zn-dependent exopeptidases"/>
    <property type="match status" value="1"/>
</dbReference>
<evidence type="ECO:0000256" key="6">
    <source>
        <dbReference type="ARBA" id="ARBA00022833"/>
    </source>
</evidence>
<dbReference type="Gene3D" id="3.40.630.10">
    <property type="entry name" value="Zn peptidases"/>
    <property type="match status" value="2"/>
</dbReference>
<comment type="cofactor">
    <cofactor evidence="1">
        <name>Co(2+)</name>
        <dbReference type="ChEBI" id="CHEBI:48828"/>
    </cofactor>
</comment>
<accession>A0ABR8VQ76</accession>
<dbReference type="Pfam" id="PF01546">
    <property type="entry name" value="Peptidase_M20"/>
    <property type="match status" value="1"/>
</dbReference>
<reference evidence="9 10" key="1">
    <citation type="submission" date="2020-08" db="EMBL/GenBank/DDBJ databases">
        <title>A Genomic Blueprint of the Chicken Gut Microbiome.</title>
        <authorList>
            <person name="Gilroy R."/>
            <person name="Ravi A."/>
            <person name="Getino M."/>
            <person name="Pursley I."/>
            <person name="Horton D.L."/>
            <person name="Alikhan N.-F."/>
            <person name="Baker D."/>
            <person name="Gharbi K."/>
            <person name="Hall N."/>
            <person name="Watson M."/>
            <person name="Adriaenssens E.M."/>
            <person name="Foster-Nyarko E."/>
            <person name="Jarju S."/>
            <person name="Secka A."/>
            <person name="Antonio M."/>
            <person name="Oren A."/>
            <person name="Chaudhuri R."/>
            <person name="La Ragione R.M."/>
            <person name="Hildebrand F."/>
            <person name="Pallen M.J."/>
        </authorList>
    </citation>
    <scope>NUCLEOTIDE SEQUENCE [LARGE SCALE GENOMIC DNA]</scope>
    <source>
        <strain evidence="9 10">Sa1BUA2</strain>
    </source>
</reference>
<comment type="similarity">
    <text evidence="3">Belongs to the peptidase M20A family.</text>
</comment>
<evidence type="ECO:0000313" key="9">
    <source>
        <dbReference type="EMBL" id="MBD8006862.1"/>
    </source>
</evidence>
<feature type="domain" description="Peptidase M20 dimerisation" evidence="8">
    <location>
        <begin position="193"/>
        <end position="318"/>
    </location>
</feature>
<keyword evidence="10" id="KW-1185">Reference proteome</keyword>
<sequence length="434" mass="48246">MRTIIEQWLESQRETCIGILEDLVRFQTINPKFSKTADRKETIKLQNYVQDFMIKHGMTVDYWEVEEDLPNVVGILKGESTCNSLILNGHIDVVPPGDLNKWNTNPWDPVIRDGKLYGRGSGDMKAGVAANLLVAKFLHDHQIYLENDLQIHVVVDEEGGGSGSRAVLEKYSSGGGVIVTEPTANIINPTEGGLEWVRIHIEGVSSHAGWRYSDIYPGYSGEGVNAIEKATKIIAAVQDLERTWARKKSHPLLPYGVTTINPGVMIGGASKGQEGPEITTNPAITPDSCIIEFDLKFLPNENEKEVKEEFENFIKKVSLTDDWLKDHVPTIEWGIRGISFPPVDTSLDHPLVETCSSSHREFNIAPEFQGFVAVSDAAFYAGKGIPAIIYGPKSERIHGVNECVDIESYFQTIKVLIATTLKWNNKWGTTNLSR</sequence>
<evidence type="ECO:0000256" key="5">
    <source>
        <dbReference type="ARBA" id="ARBA00022801"/>
    </source>
</evidence>
<dbReference type="InterPro" id="IPR050072">
    <property type="entry name" value="Peptidase_M20A"/>
</dbReference>
<dbReference type="Gene3D" id="3.30.70.360">
    <property type="match status" value="1"/>
</dbReference>
<gene>
    <name evidence="9" type="ORF">H9631_17485</name>
</gene>
<dbReference type="InterPro" id="IPR002933">
    <property type="entry name" value="Peptidase_M20"/>
</dbReference>
<dbReference type="InterPro" id="IPR036264">
    <property type="entry name" value="Bact_exopeptidase_dim_dom"/>
</dbReference>
<dbReference type="SUPFAM" id="SSF55031">
    <property type="entry name" value="Bacterial exopeptidase dimerisation domain"/>
    <property type="match status" value="1"/>
</dbReference>
<dbReference type="InterPro" id="IPR010182">
    <property type="entry name" value="ArgE/DapE"/>
</dbReference>
<dbReference type="InterPro" id="IPR011650">
    <property type="entry name" value="Peptidase_M20_dimer"/>
</dbReference>
<keyword evidence="4" id="KW-0479">Metal-binding</keyword>
<name>A0ABR8VQ76_9BACI</name>
<evidence type="ECO:0000256" key="7">
    <source>
        <dbReference type="ARBA" id="ARBA00023285"/>
    </source>
</evidence>
<keyword evidence="5" id="KW-0378">Hydrolase</keyword>
<dbReference type="NCBIfam" id="TIGR01910">
    <property type="entry name" value="DapE-ArgE"/>
    <property type="match status" value="1"/>
</dbReference>
<comment type="caution">
    <text evidence="9">The sequence shown here is derived from an EMBL/GenBank/DDBJ whole genome shotgun (WGS) entry which is preliminary data.</text>
</comment>
<evidence type="ECO:0000313" key="10">
    <source>
        <dbReference type="Proteomes" id="UP000648182"/>
    </source>
</evidence>
<dbReference type="Proteomes" id="UP000648182">
    <property type="component" value="Unassembled WGS sequence"/>
</dbReference>
<dbReference type="PANTHER" id="PTHR43808:SF24">
    <property type="entry name" value="N-FORMYL-4-AMINO-5-AMINOMETHYL-2-METHYLPYRIMIDINE DEFORMYLASE"/>
    <property type="match status" value="1"/>
</dbReference>
<dbReference type="Pfam" id="PF07687">
    <property type="entry name" value="M20_dimer"/>
    <property type="match status" value="1"/>
</dbReference>
<dbReference type="EMBL" id="JACSPV010000039">
    <property type="protein sequence ID" value="MBD8006862.1"/>
    <property type="molecule type" value="Genomic_DNA"/>
</dbReference>
<evidence type="ECO:0000256" key="2">
    <source>
        <dbReference type="ARBA" id="ARBA00001947"/>
    </source>
</evidence>
<proteinExistence type="inferred from homology"/>
<comment type="cofactor">
    <cofactor evidence="2">
        <name>Zn(2+)</name>
        <dbReference type="ChEBI" id="CHEBI:29105"/>
    </cofactor>
</comment>
<dbReference type="RefSeq" id="WP_191815077.1">
    <property type="nucleotide sequence ID" value="NZ_JACSPV010000039.1"/>
</dbReference>
<evidence type="ECO:0000259" key="8">
    <source>
        <dbReference type="Pfam" id="PF07687"/>
    </source>
</evidence>
<evidence type="ECO:0000256" key="3">
    <source>
        <dbReference type="ARBA" id="ARBA00006247"/>
    </source>
</evidence>
<evidence type="ECO:0000256" key="1">
    <source>
        <dbReference type="ARBA" id="ARBA00001941"/>
    </source>
</evidence>